<gene>
    <name evidence="1" type="ORF">K488DRAFT_32136</name>
</gene>
<name>A0ACB8QI55_9AGAM</name>
<feature type="non-terminal residue" evidence="1">
    <location>
        <position position="1"/>
    </location>
</feature>
<dbReference type="EMBL" id="MU273577">
    <property type="protein sequence ID" value="KAI0031519.1"/>
    <property type="molecule type" value="Genomic_DNA"/>
</dbReference>
<evidence type="ECO:0000313" key="2">
    <source>
        <dbReference type="Proteomes" id="UP000814128"/>
    </source>
</evidence>
<evidence type="ECO:0000313" key="1">
    <source>
        <dbReference type="EMBL" id="KAI0031519.1"/>
    </source>
</evidence>
<reference evidence="1" key="1">
    <citation type="submission" date="2021-02" db="EMBL/GenBank/DDBJ databases">
        <authorList>
            <consortium name="DOE Joint Genome Institute"/>
            <person name="Ahrendt S."/>
            <person name="Looney B.P."/>
            <person name="Miyauchi S."/>
            <person name="Morin E."/>
            <person name="Drula E."/>
            <person name="Courty P.E."/>
            <person name="Chicoki N."/>
            <person name="Fauchery L."/>
            <person name="Kohler A."/>
            <person name="Kuo A."/>
            <person name="Labutti K."/>
            <person name="Pangilinan J."/>
            <person name="Lipzen A."/>
            <person name="Riley R."/>
            <person name="Andreopoulos W."/>
            <person name="He G."/>
            <person name="Johnson J."/>
            <person name="Barry K.W."/>
            <person name="Grigoriev I.V."/>
            <person name="Nagy L."/>
            <person name="Hibbett D."/>
            <person name="Henrissat B."/>
            <person name="Matheny P.B."/>
            <person name="Labbe J."/>
            <person name="Martin F."/>
        </authorList>
    </citation>
    <scope>NUCLEOTIDE SEQUENCE</scope>
    <source>
        <strain evidence="1">EC-137</strain>
    </source>
</reference>
<feature type="non-terminal residue" evidence="1">
    <location>
        <position position="178"/>
    </location>
</feature>
<sequence length="178" mass="19644">QALAWLSRSLGGLPTPFDVLRAPSASLSAAYTHARARAEGAESSVTTLGINLVDVEMLQRGGNEFESFAHACVLVVAPQGVRVLQAWGEHGYSLRENIGSDAGRIRSLDEGAVFAKDFDRLCTMKGAWNKEINRLYARLFDVDVLALMRAGRMRRPMVPKFRAWVRVLEVGDVQRTDV</sequence>
<protein>
    <submittedName>
        <fullName evidence="1">Uncharacterized protein</fullName>
    </submittedName>
</protein>
<dbReference type="Proteomes" id="UP000814128">
    <property type="component" value="Unassembled WGS sequence"/>
</dbReference>
<keyword evidence="2" id="KW-1185">Reference proteome</keyword>
<reference evidence="1" key="2">
    <citation type="journal article" date="2022" name="New Phytol.">
        <title>Evolutionary transition to the ectomycorrhizal habit in the genomes of a hyperdiverse lineage of mushroom-forming fungi.</title>
        <authorList>
            <person name="Looney B."/>
            <person name="Miyauchi S."/>
            <person name="Morin E."/>
            <person name="Drula E."/>
            <person name="Courty P.E."/>
            <person name="Kohler A."/>
            <person name="Kuo A."/>
            <person name="LaButti K."/>
            <person name="Pangilinan J."/>
            <person name="Lipzen A."/>
            <person name="Riley R."/>
            <person name="Andreopoulos W."/>
            <person name="He G."/>
            <person name="Johnson J."/>
            <person name="Nolan M."/>
            <person name="Tritt A."/>
            <person name="Barry K.W."/>
            <person name="Grigoriev I.V."/>
            <person name="Nagy L.G."/>
            <person name="Hibbett D."/>
            <person name="Henrissat B."/>
            <person name="Matheny P.B."/>
            <person name="Labbe J."/>
            <person name="Martin F.M."/>
        </authorList>
    </citation>
    <scope>NUCLEOTIDE SEQUENCE</scope>
    <source>
        <strain evidence="1">EC-137</strain>
    </source>
</reference>
<organism evidence="1 2">
    <name type="scientific">Vararia minispora EC-137</name>
    <dbReference type="NCBI Taxonomy" id="1314806"/>
    <lineage>
        <taxon>Eukaryota</taxon>
        <taxon>Fungi</taxon>
        <taxon>Dikarya</taxon>
        <taxon>Basidiomycota</taxon>
        <taxon>Agaricomycotina</taxon>
        <taxon>Agaricomycetes</taxon>
        <taxon>Russulales</taxon>
        <taxon>Lachnocladiaceae</taxon>
        <taxon>Vararia</taxon>
    </lineage>
</organism>
<accession>A0ACB8QI55</accession>
<comment type="caution">
    <text evidence="1">The sequence shown here is derived from an EMBL/GenBank/DDBJ whole genome shotgun (WGS) entry which is preliminary data.</text>
</comment>
<proteinExistence type="predicted"/>